<feature type="transmembrane region" description="Helical" evidence="2">
    <location>
        <begin position="21"/>
        <end position="47"/>
    </location>
</feature>
<feature type="compositionally biased region" description="Acidic residues" evidence="1">
    <location>
        <begin position="150"/>
        <end position="176"/>
    </location>
</feature>
<sequence length="176" mass="20057">MKAQQSKRPLRQQLLIDRDVQVALIMRAVLYGTACVTYFVVIQFFTQSMIHPGVATSDLFLSLTDEAIYWVPGLLVLGPLMIYDVLRVSNRFAGPIFSMRREMQNLIDGKEGRNIKFRNDDHWSSLAMQFNVIREELLELRAKQAASSEASEEQEDEDDDSWMEAVPDEAEPIAAS</sequence>
<dbReference type="EMBL" id="JAJKFW010000024">
    <property type="protein sequence ID" value="MCC9643426.1"/>
    <property type="molecule type" value="Genomic_DNA"/>
</dbReference>
<keyword evidence="4" id="KW-1185">Reference proteome</keyword>
<evidence type="ECO:0000313" key="3">
    <source>
        <dbReference type="EMBL" id="MCC9643426.1"/>
    </source>
</evidence>
<feature type="transmembrane region" description="Helical" evidence="2">
    <location>
        <begin position="67"/>
        <end position="86"/>
    </location>
</feature>
<reference evidence="3" key="1">
    <citation type="submission" date="2021-11" db="EMBL/GenBank/DDBJ databases">
        <title>Genome sequence.</title>
        <authorList>
            <person name="Sun Q."/>
        </authorList>
    </citation>
    <scope>NUCLEOTIDE SEQUENCE</scope>
    <source>
        <strain evidence="3">JC740</strain>
    </source>
</reference>
<proteinExistence type="predicted"/>
<organism evidence="3 4">
    <name type="scientific">Rhodopirellula halodulae</name>
    <dbReference type="NCBI Taxonomy" id="2894198"/>
    <lineage>
        <taxon>Bacteria</taxon>
        <taxon>Pseudomonadati</taxon>
        <taxon>Planctomycetota</taxon>
        <taxon>Planctomycetia</taxon>
        <taxon>Pirellulales</taxon>
        <taxon>Pirellulaceae</taxon>
        <taxon>Rhodopirellula</taxon>
    </lineage>
</organism>
<evidence type="ECO:0000256" key="1">
    <source>
        <dbReference type="SAM" id="MobiDB-lite"/>
    </source>
</evidence>
<keyword evidence="2" id="KW-0812">Transmembrane</keyword>
<feature type="region of interest" description="Disordered" evidence="1">
    <location>
        <begin position="144"/>
        <end position="176"/>
    </location>
</feature>
<evidence type="ECO:0000256" key="2">
    <source>
        <dbReference type="SAM" id="Phobius"/>
    </source>
</evidence>
<protein>
    <recommendedName>
        <fullName evidence="5">HAMP domain-containing protein</fullName>
    </recommendedName>
</protein>
<evidence type="ECO:0008006" key="5">
    <source>
        <dbReference type="Google" id="ProtNLM"/>
    </source>
</evidence>
<keyword evidence="2" id="KW-1133">Transmembrane helix</keyword>
<dbReference type="Proteomes" id="UP001430306">
    <property type="component" value="Unassembled WGS sequence"/>
</dbReference>
<dbReference type="RefSeq" id="WP_230274383.1">
    <property type="nucleotide sequence ID" value="NZ_JAJKFW010000024.1"/>
</dbReference>
<keyword evidence="2" id="KW-0472">Membrane</keyword>
<accession>A0ABS8NIP3</accession>
<name>A0ABS8NIP3_9BACT</name>
<evidence type="ECO:0000313" key="4">
    <source>
        <dbReference type="Proteomes" id="UP001430306"/>
    </source>
</evidence>
<comment type="caution">
    <text evidence="3">The sequence shown here is derived from an EMBL/GenBank/DDBJ whole genome shotgun (WGS) entry which is preliminary data.</text>
</comment>
<gene>
    <name evidence="3" type="ORF">LOC71_14165</name>
</gene>